<evidence type="ECO:0000313" key="1">
    <source>
        <dbReference type="EMBL" id="CAE0668074.1"/>
    </source>
</evidence>
<dbReference type="EMBL" id="HBIV01027526">
    <property type="protein sequence ID" value="CAE0668074.1"/>
    <property type="molecule type" value="Transcribed_RNA"/>
</dbReference>
<protein>
    <submittedName>
        <fullName evidence="1">Uncharacterized protein</fullName>
    </submittedName>
</protein>
<accession>A0A7S4DSY2</accession>
<reference evidence="1" key="1">
    <citation type="submission" date="2021-01" db="EMBL/GenBank/DDBJ databases">
        <authorList>
            <person name="Corre E."/>
            <person name="Pelletier E."/>
            <person name="Niang G."/>
            <person name="Scheremetjew M."/>
            <person name="Finn R."/>
            <person name="Kale V."/>
            <person name="Holt S."/>
            <person name="Cochrane G."/>
            <person name="Meng A."/>
            <person name="Brown T."/>
            <person name="Cohen L."/>
        </authorList>
    </citation>
    <scope>NUCLEOTIDE SEQUENCE</scope>
    <source>
        <strain evidence="1">CCCM811</strain>
    </source>
</reference>
<sequence>MRQMSSMYTLGAPCQLFLRVLPIPACMHVIVSLRRRDAPLLELGSGLGCIVAYIRSQRHLLVLAARSPAASCDLADGLVHDAKLLYDVRFSCRELDEVPLGHGRSG</sequence>
<name>A0A7S4DSY2_9EUKA</name>
<organism evidence="1">
    <name type="scientific">Lotharella globosa</name>
    <dbReference type="NCBI Taxonomy" id="91324"/>
    <lineage>
        <taxon>Eukaryota</taxon>
        <taxon>Sar</taxon>
        <taxon>Rhizaria</taxon>
        <taxon>Cercozoa</taxon>
        <taxon>Chlorarachniophyceae</taxon>
        <taxon>Lotharella</taxon>
    </lineage>
</organism>
<dbReference type="AlphaFoldDB" id="A0A7S4DSY2"/>
<proteinExistence type="predicted"/>
<gene>
    <name evidence="1" type="ORF">LGLO00237_LOCUS19697</name>
</gene>